<protein>
    <submittedName>
        <fullName evidence="2">Uncharacterized protein</fullName>
    </submittedName>
</protein>
<evidence type="ECO:0000256" key="1">
    <source>
        <dbReference type="SAM" id="MobiDB-lite"/>
    </source>
</evidence>
<evidence type="ECO:0000313" key="3">
    <source>
        <dbReference type="Proteomes" id="UP000054560"/>
    </source>
</evidence>
<gene>
    <name evidence="2" type="ORF">SARC_15223</name>
</gene>
<dbReference type="EMBL" id="KQ247386">
    <property type="protein sequence ID" value="KNC72225.1"/>
    <property type="molecule type" value="Genomic_DNA"/>
</dbReference>
<keyword evidence="3" id="KW-1185">Reference proteome</keyword>
<sequence length="65" mass="7416">MNEIEATLLLLQNNADRTRLCDARKRPEDYCIADAMREAIAGFKEPDPLPLRIQEHPTTPTPAKR</sequence>
<dbReference type="GeneID" id="25915727"/>
<accession>A0A0L0F673</accession>
<reference evidence="2 3" key="1">
    <citation type="submission" date="2011-02" db="EMBL/GenBank/DDBJ databases">
        <title>The Genome Sequence of Sphaeroforma arctica JP610.</title>
        <authorList>
            <consortium name="The Broad Institute Genome Sequencing Platform"/>
            <person name="Russ C."/>
            <person name="Cuomo C."/>
            <person name="Young S.K."/>
            <person name="Zeng Q."/>
            <person name="Gargeya S."/>
            <person name="Alvarado L."/>
            <person name="Berlin A."/>
            <person name="Chapman S.B."/>
            <person name="Chen Z."/>
            <person name="Freedman E."/>
            <person name="Gellesch M."/>
            <person name="Goldberg J."/>
            <person name="Griggs A."/>
            <person name="Gujja S."/>
            <person name="Heilman E."/>
            <person name="Heiman D."/>
            <person name="Howarth C."/>
            <person name="Mehta T."/>
            <person name="Neiman D."/>
            <person name="Pearson M."/>
            <person name="Roberts A."/>
            <person name="Saif S."/>
            <person name="Shea T."/>
            <person name="Shenoy N."/>
            <person name="Sisk P."/>
            <person name="Stolte C."/>
            <person name="Sykes S."/>
            <person name="White J."/>
            <person name="Yandava C."/>
            <person name="Burger G."/>
            <person name="Gray M.W."/>
            <person name="Holland P.W.H."/>
            <person name="King N."/>
            <person name="Lang F.B.F."/>
            <person name="Roger A.J."/>
            <person name="Ruiz-Trillo I."/>
            <person name="Haas B."/>
            <person name="Nusbaum C."/>
            <person name="Birren B."/>
        </authorList>
    </citation>
    <scope>NUCLEOTIDE SEQUENCE [LARGE SCALE GENOMIC DNA]</scope>
    <source>
        <strain evidence="2 3">JP610</strain>
    </source>
</reference>
<dbReference type="AlphaFoldDB" id="A0A0L0F673"/>
<organism evidence="2 3">
    <name type="scientific">Sphaeroforma arctica JP610</name>
    <dbReference type="NCBI Taxonomy" id="667725"/>
    <lineage>
        <taxon>Eukaryota</taxon>
        <taxon>Ichthyosporea</taxon>
        <taxon>Ichthyophonida</taxon>
        <taxon>Sphaeroforma</taxon>
    </lineage>
</organism>
<name>A0A0L0F673_9EUKA</name>
<feature type="non-terminal residue" evidence="2">
    <location>
        <position position="65"/>
    </location>
</feature>
<evidence type="ECO:0000313" key="2">
    <source>
        <dbReference type="EMBL" id="KNC72225.1"/>
    </source>
</evidence>
<proteinExistence type="predicted"/>
<dbReference type="RefSeq" id="XP_014146127.1">
    <property type="nucleotide sequence ID" value="XM_014290652.1"/>
</dbReference>
<feature type="region of interest" description="Disordered" evidence="1">
    <location>
        <begin position="43"/>
        <end position="65"/>
    </location>
</feature>
<dbReference type="Proteomes" id="UP000054560">
    <property type="component" value="Unassembled WGS sequence"/>
</dbReference>